<keyword evidence="3" id="KW-0597">Phosphoprotein</keyword>
<gene>
    <name evidence="7" type="ORF">PIBRA_LOCUS6538</name>
</gene>
<evidence type="ECO:0000313" key="8">
    <source>
        <dbReference type="Proteomes" id="UP001152562"/>
    </source>
</evidence>
<evidence type="ECO:0000259" key="6">
    <source>
        <dbReference type="Pfam" id="PF10495"/>
    </source>
</evidence>
<keyword evidence="5" id="KW-0206">Cytoskeleton</keyword>
<dbReference type="GO" id="GO:0005813">
    <property type="term" value="C:centrosome"/>
    <property type="evidence" value="ECO:0007669"/>
    <property type="project" value="UniProtKB-SubCell"/>
</dbReference>
<proteinExistence type="predicted"/>
<evidence type="ECO:0000313" key="7">
    <source>
        <dbReference type="EMBL" id="CAH4029831.1"/>
    </source>
</evidence>
<protein>
    <recommendedName>
        <fullName evidence="6">Pericentrin/AKAP-450 centrosomal targeting domain-containing protein</fullName>
    </recommendedName>
</protein>
<dbReference type="Proteomes" id="UP001152562">
    <property type="component" value="Unassembled WGS sequence"/>
</dbReference>
<dbReference type="GO" id="GO:0007165">
    <property type="term" value="P:signal transduction"/>
    <property type="evidence" value="ECO:0007669"/>
    <property type="project" value="InterPro"/>
</dbReference>
<accession>A0A9P0XBA3</accession>
<dbReference type="InterPro" id="IPR019528">
    <property type="entry name" value="PACT_domain"/>
</dbReference>
<comment type="subcellular location">
    <subcellularLocation>
        <location evidence="1">Cytoplasm</location>
        <location evidence="1">Cytoskeleton</location>
        <location evidence="1">Microtubule organizing center</location>
        <location evidence="1">Centrosome</location>
    </subcellularLocation>
</comment>
<reference evidence="7" key="1">
    <citation type="submission" date="2022-05" db="EMBL/GenBank/DDBJ databases">
        <authorList>
            <person name="Okamura Y."/>
        </authorList>
    </citation>
    <scope>NUCLEOTIDE SEQUENCE</scope>
</reference>
<evidence type="ECO:0000256" key="1">
    <source>
        <dbReference type="ARBA" id="ARBA00004300"/>
    </source>
</evidence>
<evidence type="ECO:0000256" key="3">
    <source>
        <dbReference type="ARBA" id="ARBA00022553"/>
    </source>
</evidence>
<dbReference type="InterPro" id="IPR028745">
    <property type="entry name" value="AKAP9/Pericentrin"/>
</dbReference>
<name>A0A9P0XBA3_PIEBR</name>
<dbReference type="PANTHER" id="PTHR44981">
    <property type="entry name" value="PERICENTRIN-LIKE PROTEIN, ISOFORM F"/>
    <property type="match status" value="1"/>
</dbReference>
<keyword evidence="2" id="KW-0963">Cytoplasm</keyword>
<evidence type="ECO:0000256" key="2">
    <source>
        <dbReference type="ARBA" id="ARBA00022490"/>
    </source>
</evidence>
<evidence type="ECO:0000256" key="5">
    <source>
        <dbReference type="ARBA" id="ARBA00023212"/>
    </source>
</evidence>
<keyword evidence="4" id="KW-0175">Coiled coil</keyword>
<keyword evidence="8" id="KW-1185">Reference proteome</keyword>
<organism evidence="7 8">
    <name type="scientific">Pieris brassicae</name>
    <name type="common">White butterfly</name>
    <name type="synonym">Large white butterfly</name>
    <dbReference type="NCBI Taxonomy" id="7116"/>
    <lineage>
        <taxon>Eukaryota</taxon>
        <taxon>Metazoa</taxon>
        <taxon>Ecdysozoa</taxon>
        <taxon>Arthropoda</taxon>
        <taxon>Hexapoda</taxon>
        <taxon>Insecta</taxon>
        <taxon>Pterygota</taxon>
        <taxon>Neoptera</taxon>
        <taxon>Endopterygota</taxon>
        <taxon>Lepidoptera</taxon>
        <taxon>Glossata</taxon>
        <taxon>Ditrysia</taxon>
        <taxon>Papilionoidea</taxon>
        <taxon>Pieridae</taxon>
        <taxon>Pierinae</taxon>
        <taxon>Pieris</taxon>
    </lineage>
</organism>
<dbReference type="GO" id="GO:0005737">
    <property type="term" value="C:cytoplasm"/>
    <property type="evidence" value="ECO:0007669"/>
    <property type="project" value="UniProtKB-ARBA"/>
</dbReference>
<dbReference type="Pfam" id="PF10495">
    <property type="entry name" value="PACT_coil_coil"/>
    <property type="match status" value="1"/>
</dbReference>
<dbReference type="AlphaFoldDB" id="A0A9P0XBA3"/>
<sequence>MIRHLQSRCLRLESWRKALVWQKRYLQRVVTGFQEIERSLTPAGHVSPQLTGKRRFRCIVRVVVTVIRMQYLVRRRHHVRSVAAACLLRDVHDAPTPTQTHTPTHAHTYSTPLTKTLTRARALNLGTPIRASPLAAGLLRHGLMDLPRDHEDNDRRSGFNSPRDARFILSSPRGEAAAAYLSKLDAFGGRSGRTLDEDAP</sequence>
<comment type="caution">
    <text evidence="7">The sequence shown here is derived from an EMBL/GenBank/DDBJ whole genome shotgun (WGS) entry which is preliminary data.</text>
</comment>
<evidence type="ECO:0000256" key="4">
    <source>
        <dbReference type="ARBA" id="ARBA00023054"/>
    </source>
</evidence>
<feature type="domain" description="Pericentrin/AKAP-450 centrosomal targeting" evidence="6">
    <location>
        <begin position="8"/>
        <end position="75"/>
    </location>
</feature>
<dbReference type="EMBL" id="CALOZG010000010">
    <property type="protein sequence ID" value="CAH4029831.1"/>
    <property type="molecule type" value="Genomic_DNA"/>
</dbReference>
<dbReference type="PANTHER" id="PTHR44981:SF2">
    <property type="entry name" value="PERICENTRIN-LIKE PROTEIN, ISOFORM F"/>
    <property type="match status" value="1"/>
</dbReference>
<dbReference type="GO" id="GO:0060090">
    <property type="term" value="F:molecular adaptor activity"/>
    <property type="evidence" value="ECO:0007669"/>
    <property type="project" value="InterPro"/>
</dbReference>